<evidence type="ECO:0000313" key="5">
    <source>
        <dbReference type="Proteomes" id="UP000275846"/>
    </source>
</evidence>
<sequence length="171" mass="18765">MVGHLRIHRTETDEPVPGVPTRDKGHCLHCPRAFTHRMGLFSHMCIHDSGIHHNVASTAAPRTPCAPDTPITTTTDNNHPAPPGFSCPNCARNFPSRISLVGHLRILLVLVLFTAAIRPSLAGLDYVTDFAPPRMTIHGSKPGQFISFSSPTTDTEYRRSKNNSHVLMNCV</sequence>
<keyword evidence="1" id="KW-0863">Zinc-finger</keyword>
<dbReference type="WBParaSite" id="SSLN_0001241001-mRNA-1">
    <property type="protein sequence ID" value="SSLN_0001241001-mRNA-1"/>
    <property type="gene ID" value="SSLN_0001241001"/>
</dbReference>
<organism evidence="6">
    <name type="scientific">Schistocephalus solidus</name>
    <name type="common">Tapeworm</name>
    <dbReference type="NCBI Taxonomy" id="70667"/>
    <lineage>
        <taxon>Eukaryota</taxon>
        <taxon>Metazoa</taxon>
        <taxon>Spiralia</taxon>
        <taxon>Lophotrochozoa</taxon>
        <taxon>Platyhelminthes</taxon>
        <taxon>Cestoda</taxon>
        <taxon>Eucestoda</taxon>
        <taxon>Diphyllobothriidea</taxon>
        <taxon>Diphyllobothriidae</taxon>
        <taxon>Schistocephalus</taxon>
    </lineage>
</organism>
<name>A0A183T662_SCHSO</name>
<reference evidence="6" key="1">
    <citation type="submission" date="2016-06" db="UniProtKB">
        <authorList>
            <consortium name="WormBaseParasite"/>
        </authorList>
    </citation>
    <scope>IDENTIFICATION</scope>
</reference>
<dbReference type="InterPro" id="IPR013087">
    <property type="entry name" value="Znf_C2H2_type"/>
</dbReference>
<evidence type="ECO:0000256" key="1">
    <source>
        <dbReference type="PROSITE-ProRule" id="PRU00042"/>
    </source>
</evidence>
<evidence type="ECO:0000256" key="2">
    <source>
        <dbReference type="SAM" id="MobiDB-lite"/>
    </source>
</evidence>
<feature type="domain" description="C2H2-type" evidence="3">
    <location>
        <begin position="85"/>
        <end position="106"/>
    </location>
</feature>
<reference evidence="4 5" key="2">
    <citation type="submission" date="2018-11" db="EMBL/GenBank/DDBJ databases">
        <authorList>
            <consortium name="Pathogen Informatics"/>
        </authorList>
    </citation>
    <scope>NUCLEOTIDE SEQUENCE [LARGE SCALE GENOMIC DNA]</scope>
    <source>
        <strain evidence="4 5">NST_G2</strain>
    </source>
</reference>
<evidence type="ECO:0000259" key="3">
    <source>
        <dbReference type="PROSITE" id="PS50157"/>
    </source>
</evidence>
<dbReference type="GO" id="GO:0008270">
    <property type="term" value="F:zinc ion binding"/>
    <property type="evidence" value="ECO:0007669"/>
    <property type="project" value="UniProtKB-KW"/>
</dbReference>
<dbReference type="EMBL" id="UYSU01036916">
    <property type="protein sequence ID" value="VDL98344.1"/>
    <property type="molecule type" value="Genomic_DNA"/>
</dbReference>
<evidence type="ECO:0000313" key="4">
    <source>
        <dbReference type="EMBL" id="VDL98344.1"/>
    </source>
</evidence>
<feature type="region of interest" description="Disordered" evidence="2">
    <location>
        <begin position="1"/>
        <end position="20"/>
    </location>
</feature>
<evidence type="ECO:0000313" key="6">
    <source>
        <dbReference type="WBParaSite" id="SSLN_0001241001-mRNA-1"/>
    </source>
</evidence>
<dbReference type="AlphaFoldDB" id="A0A183T662"/>
<keyword evidence="1" id="KW-0479">Metal-binding</keyword>
<keyword evidence="1" id="KW-0862">Zinc</keyword>
<proteinExistence type="predicted"/>
<dbReference type="Proteomes" id="UP000275846">
    <property type="component" value="Unassembled WGS sequence"/>
</dbReference>
<keyword evidence="5" id="KW-1185">Reference proteome</keyword>
<gene>
    <name evidence="4" type="ORF">SSLN_LOCUS11959</name>
</gene>
<accession>A0A183T662</accession>
<dbReference type="PROSITE" id="PS00028">
    <property type="entry name" value="ZINC_FINGER_C2H2_1"/>
    <property type="match status" value="1"/>
</dbReference>
<protein>
    <submittedName>
        <fullName evidence="6">C2H2-type domain-containing protein</fullName>
    </submittedName>
</protein>
<dbReference type="PROSITE" id="PS50157">
    <property type="entry name" value="ZINC_FINGER_C2H2_2"/>
    <property type="match status" value="1"/>
</dbReference>